<dbReference type="OrthoDB" id="445364at2759"/>
<keyword evidence="2" id="KW-1185">Reference proteome</keyword>
<name>A0A812VLB8_SYMPI</name>
<dbReference type="Proteomes" id="UP000649617">
    <property type="component" value="Unassembled WGS sequence"/>
</dbReference>
<evidence type="ECO:0000313" key="2">
    <source>
        <dbReference type="Proteomes" id="UP000649617"/>
    </source>
</evidence>
<organism evidence="1 2">
    <name type="scientific">Symbiodinium pilosum</name>
    <name type="common">Dinoflagellate</name>
    <dbReference type="NCBI Taxonomy" id="2952"/>
    <lineage>
        <taxon>Eukaryota</taxon>
        <taxon>Sar</taxon>
        <taxon>Alveolata</taxon>
        <taxon>Dinophyceae</taxon>
        <taxon>Suessiales</taxon>
        <taxon>Symbiodiniaceae</taxon>
        <taxon>Symbiodinium</taxon>
    </lineage>
</organism>
<proteinExistence type="predicted"/>
<accession>A0A812VLB8</accession>
<evidence type="ECO:0000313" key="1">
    <source>
        <dbReference type="EMBL" id="CAE7628646.1"/>
    </source>
</evidence>
<comment type="caution">
    <text evidence="1">The sequence shown here is derived from an EMBL/GenBank/DDBJ whole genome shotgun (WGS) entry which is preliminary data.</text>
</comment>
<dbReference type="EMBL" id="CAJNIZ010042610">
    <property type="protein sequence ID" value="CAE7628646.1"/>
    <property type="molecule type" value="Genomic_DNA"/>
</dbReference>
<gene>
    <name evidence="1" type="ORF">SPIL2461_LOCUS16470</name>
</gene>
<reference evidence="1" key="1">
    <citation type="submission" date="2021-02" db="EMBL/GenBank/DDBJ databases">
        <authorList>
            <person name="Dougan E. K."/>
            <person name="Rhodes N."/>
            <person name="Thang M."/>
            <person name="Chan C."/>
        </authorList>
    </citation>
    <scope>NUCLEOTIDE SEQUENCE</scope>
</reference>
<protein>
    <submittedName>
        <fullName evidence="1">Uncharacterized protein</fullName>
    </submittedName>
</protein>
<dbReference type="AlphaFoldDB" id="A0A812VLB8"/>
<sequence>MSESRRAKLMDLKRREELKDALIEKFKTRFGHGSVLKDADEMSVSSAVGRQSGFQHVDRFAKTAAVTEANLMRLVGPNCLFLAEMISGVSAYTGMSYLHEQDALRQQLGVKALQRKMRMDLDQQVAEKVKKKVDAHDEERRYHENSLMELERWKEQEQIRQA</sequence>